<dbReference type="RefSeq" id="XP_065328456.1">
    <property type="nucleotide sequence ID" value="XM_065472384.1"/>
</dbReference>
<keyword evidence="2" id="KW-1185">Reference proteome</keyword>
<accession>A0AAX4J8P8</accession>
<evidence type="ECO:0000313" key="1">
    <source>
        <dbReference type="EMBL" id="WUR02311.1"/>
    </source>
</evidence>
<sequence>MKKLAHTAQKFINNLNKLIKKSNDTKIDKEYFRDLLSKIREIKSIYKFDESLIYKEINTNEKNIDKQNVSMFVYNDEIVSIFSKTGKILQNKFIKDENLKCDHIFNFTINFKIDNIKMVDDSVSFNNMLSSLDFYLIDVFDHSYRSYNPYVCYISILSNSGFLYIVDVLKCRSLIIDSGLLTCKFQKIFPNIKIFKKLKIDFKNVTCYKIGDYFYNEDFLLFSTYKISPYTYIDWRIDNLQIYLKSYICDRILQFSKYKNNFENNLEKDTEVDFKNNFKNDLKNNFQNKVKNIFENNFEKDTEVYFKNNLEKDTEVYFENNLESDEDFLYLEKDTELYFETFRRFFISKYLLEDDKYLEKLIRNREAVALNNNESIYYVMTNDQLAINAKYKFKNEEDFIKHDAMTSSIVKQNLNFFKD</sequence>
<dbReference type="EMBL" id="CP142726">
    <property type="protein sequence ID" value="WUR02311.1"/>
    <property type="molecule type" value="Genomic_DNA"/>
</dbReference>
<keyword evidence="1" id="KW-0269">Exonuclease</keyword>
<proteinExistence type="predicted"/>
<dbReference type="Proteomes" id="UP001334084">
    <property type="component" value="Chromosome 1"/>
</dbReference>
<evidence type="ECO:0000313" key="2">
    <source>
        <dbReference type="Proteomes" id="UP001334084"/>
    </source>
</evidence>
<keyword evidence="1" id="KW-0540">Nuclease</keyword>
<keyword evidence="1" id="KW-0378">Hydrolase</keyword>
<protein>
    <submittedName>
        <fullName evidence="1">Exosome complex exonuclease RRP6</fullName>
    </submittedName>
</protein>
<dbReference type="AlphaFoldDB" id="A0AAX4J8P8"/>
<reference evidence="1" key="1">
    <citation type="journal article" date="2024" name="BMC Genomics">
        <title>Functional annotation of a divergent genome using sequence and structure-based similarity.</title>
        <authorList>
            <person name="Svedberg D."/>
            <person name="Winiger R.R."/>
            <person name="Berg A."/>
            <person name="Sharma H."/>
            <person name="Tellgren-Roth C."/>
            <person name="Debrunner-Vossbrinck B.A."/>
            <person name="Vossbrinck C.R."/>
            <person name="Barandun J."/>
        </authorList>
    </citation>
    <scope>NUCLEOTIDE SEQUENCE</scope>
    <source>
        <strain evidence="1">Illinois isolate</strain>
    </source>
</reference>
<dbReference type="KEGG" id="vnx:VNE69_01249"/>
<name>A0AAX4J8P8_9MICR</name>
<dbReference type="GO" id="GO:0004527">
    <property type="term" value="F:exonuclease activity"/>
    <property type="evidence" value="ECO:0007669"/>
    <property type="project" value="UniProtKB-KW"/>
</dbReference>
<organism evidence="1 2">
    <name type="scientific">Vairimorpha necatrix</name>
    <dbReference type="NCBI Taxonomy" id="6039"/>
    <lineage>
        <taxon>Eukaryota</taxon>
        <taxon>Fungi</taxon>
        <taxon>Fungi incertae sedis</taxon>
        <taxon>Microsporidia</taxon>
        <taxon>Nosematidae</taxon>
        <taxon>Vairimorpha</taxon>
    </lineage>
</organism>
<gene>
    <name evidence="1" type="ORF">VNE69_01249</name>
</gene>
<dbReference type="GeneID" id="90540113"/>